<feature type="transmembrane region" description="Helical" evidence="1">
    <location>
        <begin position="21"/>
        <end position="41"/>
    </location>
</feature>
<sequence>MTTPFVEPKTVQVERRNPFELALGFGAIASVVVGLMLFVAATSAYNRNGDTGALVWAGLATQLWQLGVVVLVGMTFYWMVQWNKSSTERRPVDAASID</sequence>
<evidence type="ECO:0000256" key="1">
    <source>
        <dbReference type="SAM" id="Phobius"/>
    </source>
</evidence>
<keyword evidence="1" id="KW-1133">Transmembrane helix</keyword>
<accession>A0A4V3IWD7</accession>
<dbReference type="Proteomes" id="UP000298468">
    <property type="component" value="Unassembled WGS sequence"/>
</dbReference>
<reference evidence="2 3" key="1">
    <citation type="submission" date="2019-03" db="EMBL/GenBank/DDBJ databases">
        <title>Genomics of glacier-inhabiting Cryobacterium strains.</title>
        <authorList>
            <person name="Liu Q."/>
            <person name="Xin Y.-H."/>
        </authorList>
    </citation>
    <scope>NUCLEOTIDE SEQUENCE [LARGE SCALE GENOMIC DNA]</scope>
    <source>
        <strain evidence="2 3">Sr59</strain>
    </source>
</reference>
<dbReference type="AlphaFoldDB" id="A0A4V3IWD7"/>
<proteinExistence type="predicted"/>
<feature type="transmembrane region" description="Helical" evidence="1">
    <location>
        <begin position="53"/>
        <end position="80"/>
    </location>
</feature>
<dbReference type="RefSeq" id="WP_134642309.1">
    <property type="nucleotide sequence ID" value="NZ_SOHM01000039.1"/>
</dbReference>
<name>A0A4V3IWD7_9MICO</name>
<evidence type="ECO:0000313" key="2">
    <source>
        <dbReference type="EMBL" id="TFD84996.1"/>
    </source>
</evidence>
<organism evidence="2 3">
    <name type="scientific">Cryobacterium lactosi</name>
    <dbReference type="NCBI Taxonomy" id="1259202"/>
    <lineage>
        <taxon>Bacteria</taxon>
        <taxon>Bacillati</taxon>
        <taxon>Actinomycetota</taxon>
        <taxon>Actinomycetes</taxon>
        <taxon>Micrococcales</taxon>
        <taxon>Microbacteriaceae</taxon>
        <taxon>Cryobacterium</taxon>
    </lineage>
</organism>
<keyword evidence="1" id="KW-0472">Membrane</keyword>
<dbReference type="EMBL" id="SOHM01000039">
    <property type="protein sequence ID" value="TFD84996.1"/>
    <property type="molecule type" value="Genomic_DNA"/>
</dbReference>
<keyword evidence="3" id="KW-1185">Reference proteome</keyword>
<keyword evidence="1" id="KW-0812">Transmembrane</keyword>
<gene>
    <name evidence="2" type="ORF">E3T61_18420</name>
</gene>
<protein>
    <submittedName>
        <fullName evidence="2">Uncharacterized protein</fullName>
    </submittedName>
</protein>
<evidence type="ECO:0000313" key="3">
    <source>
        <dbReference type="Proteomes" id="UP000298468"/>
    </source>
</evidence>
<comment type="caution">
    <text evidence="2">The sequence shown here is derived from an EMBL/GenBank/DDBJ whole genome shotgun (WGS) entry which is preliminary data.</text>
</comment>